<dbReference type="GO" id="GO:0005886">
    <property type="term" value="C:plasma membrane"/>
    <property type="evidence" value="ECO:0007669"/>
    <property type="project" value="UniProtKB-SubCell"/>
</dbReference>
<dbReference type="PRINTS" id="PR00954">
    <property type="entry name" value="FLGMOTORFLIG"/>
</dbReference>
<dbReference type="InterPro" id="IPR028263">
    <property type="entry name" value="FliG_N"/>
</dbReference>
<dbReference type="AlphaFoldDB" id="A0AAU7DF87"/>
<dbReference type="GO" id="GO:0009425">
    <property type="term" value="C:bacterial-type flagellum basal body"/>
    <property type="evidence" value="ECO:0007669"/>
    <property type="project" value="UniProtKB-SubCell"/>
</dbReference>
<dbReference type="EMBL" id="CP121196">
    <property type="protein sequence ID" value="XBH16011.1"/>
    <property type="molecule type" value="Genomic_DNA"/>
</dbReference>
<dbReference type="Pfam" id="PF14841">
    <property type="entry name" value="FliG_M"/>
    <property type="match status" value="1"/>
</dbReference>
<dbReference type="InterPro" id="IPR023087">
    <property type="entry name" value="Flg_Motor_Flig_C"/>
</dbReference>
<dbReference type="InterPro" id="IPR011002">
    <property type="entry name" value="FliG_a-hlx"/>
</dbReference>
<evidence type="ECO:0000259" key="11">
    <source>
        <dbReference type="Pfam" id="PF14841"/>
    </source>
</evidence>
<dbReference type="InterPro" id="IPR000090">
    <property type="entry name" value="Flg_Motor_Flig"/>
</dbReference>
<evidence type="ECO:0000256" key="1">
    <source>
        <dbReference type="ARBA" id="ARBA00004117"/>
    </source>
</evidence>
<comment type="similarity">
    <text evidence="3">Belongs to the FliG family.</text>
</comment>
<dbReference type="GO" id="GO:0003774">
    <property type="term" value="F:cytoskeletal motor activity"/>
    <property type="evidence" value="ECO:0007669"/>
    <property type="project" value="InterPro"/>
</dbReference>
<keyword evidence="6" id="KW-0145">Chemotaxis</keyword>
<proteinExistence type="inferred from homology"/>
<dbReference type="InterPro" id="IPR032779">
    <property type="entry name" value="FliG_M"/>
</dbReference>
<feature type="domain" description="Flagellar motor switch protein FliG N-terminal" evidence="12">
    <location>
        <begin position="18"/>
        <end position="117"/>
    </location>
</feature>
<dbReference type="GO" id="GO:0006935">
    <property type="term" value="P:chemotaxis"/>
    <property type="evidence" value="ECO:0007669"/>
    <property type="project" value="UniProtKB-KW"/>
</dbReference>
<dbReference type="NCBIfam" id="TIGR00207">
    <property type="entry name" value="fliG"/>
    <property type="match status" value="1"/>
</dbReference>
<organism evidence="13">
    <name type="scientific">Telmatobacter sp. DSM 110680</name>
    <dbReference type="NCBI Taxonomy" id="3036704"/>
    <lineage>
        <taxon>Bacteria</taxon>
        <taxon>Pseudomonadati</taxon>
        <taxon>Acidobacteriota</taxon>
        <taxon>Terriglobia</taxon>
        <taxon>Terriglobales</taxon>
        <taxon>Acidobacteriaceae</taxon>
        <taxon>Telmatobacter</taxon>
    </lineage>
</organism>
<evidence type="ECO:0000256" key="6">
    <source>
        <dbReference type="ARBA" id="ARBA00022500"/>
    </source>
</evidence>
<dbReference type="SUPFAM" id="SSF48029">
    <property type="entry name" value="FliG"/>
    <property type="match status" value="2"/>
</dbReference>
<keyword evidence="13" id="KW-0282">Flagellum</keyword>
<keyword evidence="5" id="KW-1003">Cell membrane</keyword>
<evidence type="ECO:0000256" key="4">
    <source>
        <dbReference type="ARBA" id="ARBA00021870"/>
    </source>
</evidence>
<gene>
    <name evidence="13" type="primary">fliG</name>
    <name evidence="13" type="ORF">P8935_15715</name>
</gene>
<evidence type="ECO:0000256" key="3">
    <source>
        <dbReference type="ARBA" id="ARBA00010299"/>
    </source>
</evidence>
<dbReference type="Pfam" id="PF01706">
    <property type="entry name" value="FliG_C"/>
    <property type="match status" value="1"/>
</dbReference>
<feature type="domain" description="Flagellar motor switch protein FliG C-terminal" evidence="10">
    <location>
        <begin position="235"/>
        <end position="340"/>
    </location>
</feature>
<protein>
    <recommendedName>
        <fullName evidence="4">Flagellar motor switch protein FliG</fullName>
    </recommendedName>
</protein>
<dbReference type="PANTHER" id="PTHR30534:SF0">
    <property type="entry name" value="FLAGELLAR MOTOR SWITCH PROTEIN FLIG"/>
    <property type="match status" value="1"/>
</dbReference>
<dbReference type="Gene3D" id="1.10.220.30">
    <property type="match status" value="3"/>
</dbReference>
<evidence type="ECO:0000259" key="10">
    <source>
        <dbReference type="Pfam" id="PF01706"/>
    </source>
</evidence>
<reference evidence="13" key="1">
    <citation type="submission" date="2023-03" db="EMBL/GenBank/DDBJ databases">
        <title>Edaphobacter sp.</title>
        <authorList>
            <person name="Huber K.J."/>
            <person name="Papendorf J."/>
            <person name="Pilke C."/>
            <person name="Bunk B."/>
            <person name="Sproeer C."/>
            <person name="Pester M."/>
        </authorList>
    </citation>
    <scope>NUCLEOTIDE SEQUENCE</scope>
    <source>
        <strain evidence="13">DSM 110680</strain>
    </source>
</reference>
<keyword evidence="13" id="KW-0969">Cilium</keyword>
<feature type="domain" description="Flagellar motor switch protein FliG middle" evidence="11">
    <location>
        <begin position="131"/>
        <end position="204"/>
    </location>
</feature>
<evidence type="ECO:0000259" key="12">
    <source>
        <dbReference type="Pfam" id="PF14842"/>
    </source>
</evidence>
<evidence type="ECO:0000313" key="13">
    <source>
        <dbReference type="EMBL" id="XBH16011.1"/>
    </source>
</evidence>
<keyword evidence="13" id="KW-0966">Cell projection</keyword>
<keyword evidence="9" id="KW-0975">Bacterial flagellum</keyword>
<evidence type="ECO:0000256" key="7">
    <source>
        <dbReference type="ARBA" id="ARBA00022779"/>
    </source>
</evidence>
<evidence type="ECO:0000256" key="2">
    <source>
        <dbReference type="ARBA" id="ARBA00004413"/>
    </source>
</evidence>
<evidence type="ECO:0000256" key="8">
    <source>
        <dbReference type="ARBA" id="ARBA00023136"/>
    </source>
</evidence>
<keyword evidence="8" id="KW-0472">Membrane</keyword>
<dbReference type="Pfam" id="PF14842">
    <property type="entry name" value="FliG_N"/>
    <property type="match status" value="1"/>
</dbReference>
<accession>A0AAU7DF87</accession>
<evidence type="ECO:0000256" key="5">
    <source>
        <dbReference type="ARBA" id="ARBA00022475"/>
    </source>
</evidence>
<comment type="subcellular location">
    <subcellularLocation>
        <location evidence="1">Bacterial flagellum basal body</location>
    </subcellularLocation>
    <subcellularLocation>
        <location evidence="2">Cell membrane</location>
        <topology evidence="2">Peripheral membrane protein</topology>
        <orientation evidence="2">Cytoplasmic side</orientation>
    </subcellularLocation>
</comment>
<dbReference type="PANTHER" id="PTHR30534">
    <property type="entry name" value="FLAGELLAR MOTOR SWITCH PROTEIN FLIG"/>
    <property type="match status" value="1"/>
</dbReference>
<dbReference type="GO" id="GO:0071973">
    <property type="term" value="P:bacterial-type flagellum-dependent cell motility"/>
    <property type="evidence" value="ECO:0007669"/>
    <property type="project" value="InterPro"/>
</dbReference>
<keyword evidence="7" id="KW-0283">Flagellar rotation</keyword>
<evidence type="ECO:0000256" key="9">
    <source>
        <dbReference type="ARBA" id="ARBA00023143"/>
    </source>
</evidence>
<name>A0AAU7DF87_9BACT</name>
<dbReference type="PIRSF" id="PIRSF003161">
    <property type="entry name" value="FliG"/>
    <property type="match status" value="1"/>
</dbReference>
<dbReference type="RefSeq" id="WP_348261242.1">
    <property type="nucleotide sequence ID" value="NZ_CP121196.1"/>
</dbReference>
<sequence length="350" mass="38898">MAEVSGEFGSGTLRKNTNLSGVRKAAVLLMAVGEDLAKEILRTLPESDVERLTEEFADMRGITPEVSSAVIEEFWEVLETQGFMVHGGLDYASRLLAETFGKQRADDLMMQLRRAQEAEQGNLAKLQRTDPQQLGKLLDAEHPQTIALVLAHLDPKRASLVLSSLSEEHKVVSIQRLAEMRQFSPEMAQKVAHILHRRLETVGDTGRKSYSGFKAVADLMNRLNAEESKRILEVIEDGQPELALGIRNLMFTFEDLVTVPPATIREIVSGVDKKQLAMALRGANEELRAAIFKSMSSRAVEMLKEDMEVLGPVRSRDVAQAQQEILNLARRLEAEGKVILKLETGDEMLA</sequence>